<organism evidence="2 3">
    <name type="scientific">Microbacterium pumilum</name>
    <dbReference type="NCBI Taxonomy" id="344165"/>
    <lineage>
        <taxon>Bacteria</taxon>
        <taxon>Bacillati</taxon>
        <taxon>Actinomycetota</taxon>
        <taxon>Actinomycetes</taxon>
        <taxon>Micrococcales</taxon>
        <taxon>Microbacteriaceae</taxon>
        <taxon>Microbacterium</taxon>
    </lineage>
</organism>
<feature type="compositionally biased region" description="Polar residues" evidence="1">
    <location>
        <begin position="13"/>
        <end position="26"/>
    </location>
</feature>
<evidence type="ECO:0000313" key="2">
    <source>
        <dbReference type="EMBL" id="GAA1979656.1"/>
    </source>
</evidence>
<evidence type="ECO:0000256" key="1">
    <source>
        <dbReference type="SAM" id="MobiDB-lite"/>
    </source>
</evidence>
<keyword evidence="3" id="KW-1185">Reference proteome</keyword>
<comment type="caution">
    <text evidence="2">The sequence shown here is derived from an EMBL/GenBank/DDBJ whole genome shotgun (WGS) entry which is preliminary data.</text>
</comment>
<sequence>MIPRVRGLLTVGKSPTVSGDSATSHNRIADRAEPAQIVDEPIIHSALKASSGDNYPAVQARTRGHVGSDKFRWPRQ</sequence>
<dbReference type="Proteomes" id="UP001500326">
    <property type="component" value="Unassembled WGS sequence"/>
</dbReference>
<name>A0ABP5DG24_9MICO</name>
<protein>
    <submittedName>
        <fullName evidence="2">Uncharacterized protein</fullName>
    </submittedName>
</protein>
<dbReference type="EMBL" id="BAAAOH010000001">
    <property type="protein sequence ID" value="GAA1979656.1"/>
    <property type="molecule type" value="Genomic_DNA"/>
</dbReference>
<evidence type="ECO:0000313" key="3">
    <source>
        <dbReference type="Proteomes" id="UP001500326"/>
    </source>
</evidence>
<accession>A0ABP5DG24</accession>
<gene>
    <name evidence="2" type="ORF">GCM10009777_11360</name>
</gene>
<reference evidence="3" key="1">
    <citation type="journal article" date="2019" name="Int. J. Syst. Evol. Microbiol.">
        <title>The Global Catalogue of Microorganisms (GCM) 10K type strain sequencing project: providing services to taxonomists for standard genome sequencing and annotation.</title>
        <authorList>
            <consortium name="The Broad Institute Genomics Platform"/>
            <consortium name="The Broad Institute Genome Sequencing Center for Infectious Disease"/>
            <person name="Wu L."/>
            <person name="Ma J."/>
        </authorList>
    </citation>
    <scope>NUCLEOTIDE SEQUENCE [LARGE SCALE GENOMIC DNA]</scope>
    <source>
        <strain evidence="3">JCM 14902</strain>
    </source>
</reference>
<proteinExistence type="predicted"/>
<feature type="region of interest" description="Disordered" evidence="1">
    <location>
        <begin position="1"/>
        <end position="28"/>
    </location>
</feature>